<dbReference type="InterPro" id="IPR000595">
    <property type="entry name" value="cNMP-bd_dom"/>
</dbReference>
<dbReference type="InterPro" id="IPR014710">
    <property type="entry name" value="RmlC-like_jellyroll"/>
</dbReference>
<accession>A0A8J6PXP1</accession>
<name>A0A8J6PXP1_9FLAO</name>
<dbReference type="EMBL" id="JACVXD010000001">
    <property type="protein sequence ID" value="MBD0822930.1"/>
    <property type="molecule type" value="Genomic_DNA"/>
</dbReference>
<dbReference type="Gene3D" id="2.60.120.10">
    <property type="entry name" value="Jelly Rolls"/>
    <property type="match status" value="1"/>
</dbReference>
<dbReference type="AlphaFoldDB" id="A0A8J6PXP1"/>
<feature type="domain" description="Cyclic nucleotide-binding" evidence="1">
    <location>
        <begin position="10"/>
        <end position="113"/>
    </location>
</feature>
<sequence>MNNIKALIENYVDLPSEDWNVIESTFERMVYQKNEALITEGEICKYFYFIEEGLVRNFVTHNNQEITKFFVPAPYCITSRMSFINQTLTKDNVQTLERSVIWQINLEQYNELMKLDSWRLFTRKMLNEVQNFTEQRLIENMTETAEVRYYRMQKETPDLVNRIPQKYLASYLGIATQSLSRIRKNALKNDN</sequence>
<organism evidence="2 3">
    <name type="scientific">Aestuariibaculum marinum</name>
    <dbReference type="NCBI Taxonomy" id="2683592"/>
    <lineage>
        <taxon>Bacteria</taxon>
        <taxon>Pseudomonadati</taxon>
        <taxon>Bacteroidota</taxon>
        <taxon>Flavobacteriia</taxon>
        <taxon>Flavobacteriales</taxon>
        <taxon>Flavobacteriaceae</taxon>
    </lineage>
</organism>
<gene>
    <name evidence="2" type="ORF">ICJ85_02760</name>
</gene>
<dbReference type="InterPro" id="IPR018490">
    <property type="entry name" value="cNMP-bd_dom_sf"/>
</dbReference>
<dbReference type="PROSITE" id="PS50042">
    <property type="entry name" value="CNMP_BINDING_3"/>
    <property type="match status" value="1"/>
</dbReference>
<evidence type="ECO:0000313" key="3">
    <source>
        <dbReference type="Proteomes" id="UP000621516"/>
    </source>
</evidence>
<evidence type="ECO:0000313" key="2">
    <source>
        <dbReference type="EMBL" id="MBD0822930.1"/>
    </source>
</evidence>
<dbReference type="RefSeq" id="WP_188222234.1">
    <property type="nucleotide sequence ID" value="NZ_JACVXD010000001.1"/>
</dbReference>
<dbReference type="SUPFAM" id="SSF51206">
    <property type="entry name" value="cAMP-binding domain-like"/>
    <property type="match status" value="1"/>
</dbReference>
<dbReference type="PROSITE" id="PS00888">
    <property type="entry name" value="CNMP_BINDING_1"/>
    <property type="match status" value="1"/>
</dbReference>
<comment type="caution">
    <text evidence="2">The sequence shown here is derived from an EMBL/GenBank/DDBJ whole genome shotgun (WGS) entry which is preliminary data.</text>
</comment>
<keyword evidence="3" id="KW-1185">Reference proteome</keyword>
<proteinExistence type="predicted"/>
<dbReference type="InterPro" id="IPR018488">
    <property type="entry name" value="cNMP-bd_CS"/>
</dbReference>
<protein>
    <submittedName>
        <fullName evidence="2">Crp/Fnr family transcriptional regulator</fullName>
    </submittedName>
</protein>
<evidence type="ECO:0000259" key="1">
    <source>
        <dbReference type="PROSITE" id="PS50042"/>
    </source>
</evidence>
<dbReference type="Proteomes" id="UP000621516">
    <property type="component" value="Unassembled WGS sequence"/>
</dbReference>
<dbReference type="Pfam" id="PF00027">
    <property type="entry name" value="cNMP_binding"/>
    <property type="match status" value="1"/>
</dbReference>
<dbReference type="CDD" id="cd00038">
    <property type="entry name" value="CAP_ED"/>
    <property type="match status" value="1"/>
</dbReference>
<reference evidence="2 3" key="1">
    <citation type="journal article" date="2018" name="J. Microbiol.">
        <title>Aestuariibaculum marinum sp. nov., a marine bacterium isolated from seawater in South Korea.</title>
        <authorList>
            <person name="Choi J."/>
            <person name="Lee D."/>
            <person name="Jang J.H."/>
            <person name="Cha S."/>
            <person name="Seo T."/>
        </authorList>
    </citation>
    <scope>NUCLEOTIDE SEQUENCE [LARGE SCALE GENOMIC DNA]</scope>
    <source>
        <strain evidence="2 3">IP7</strain>
    </source>
</reference>